<dbReference type="CDD" id="cd08054">
    <property type="entry name" value="gp6"/>
    <property type="match status" value="1"/>
</dbReference>
<dbReference type="Gene3D" id="1.10.3230.30">
    <property type="entry name" value="Phage gp6-like head-tail connector protein"/>
    <property type="match status" value="1"/>
</dbReference>
<accession>A0ABS7J2V8</accession>
<keyword evidence="2" id="KW-1185">Reference proteome</keyword>
<name>A0ABS7J2V8_9SPHN</name>
<dbReference type="NCBIfam" id="TIGR02215">
    <property type="entry name" value="phage_chp_gp8"/>
    <property type="match status" value="1"/>
</dbReference>
<proteinExistence type="predicted"/>
<reference evidence="1 2" key="1">
    <citation type="submission" date="2021-08" db="EMBL/GenBank/DDBJ databases">
        <title>Comparative Genomics Analysis of the Genus Qipengyuania Reveals Extensive Genetic Diversity and Metabolic Versatility, Including the Description of Fifteen Novel Species.</title>
        <authorList>
            <person name="Liu Y."/>
        </authorList>
    </citation>
    <scope>NUCLEOTIDE SEQUENCE [LARGE SCALE GENOMIC DNA]</scope>
    <source>
        <strain evidence="1 2">1NDH17</strain>
    </source>
</reference>
<evidence type="ECO:0000313" key="1">
    <source>
        <dbReference type="EMBL" id="MBX7458910.1"/>
    </source>
</evidence>
<dbReference type="InterPro" id="IPR011738">
    <property type="entry name" value="Phage_CHP"/>
</dbReference>
<comment type="caution">
    <text evidence="1">The sequence shown here is derived from an EMBL/GenBank/DDBJ whole genome shotgun (WGS) entry which is preliminary data.</text>
</comment>
<dbReference type="EMBL" id="JAIGNK010000003">
    <property type="protein sequence ID" value="MBX7458910.1"/>
    <property type="molecule type" value="Genomic_DNA"/>
</dbReference>
<evidence type="ECO:0000313" key="2">
    <source>
        <dbReference type="Proteomes" id="UP000783253"/>
    </source>
</evidence>
<dbReference type="Proteomes" id="UP000783253">
    <property type="component" value="Unassembled WGS sequence"/>
</dbReference>
<sequence>MTELKQWLAITTTTDDNLLVDLLGAAHAMCERFTGLVAYKSEVRERFAATGLEYALGAQPVLYFLDASAIDHGLGKRLLTDSEASFERTGTDSGKLTLSASIPEQQVEARYYAGLSDEWAMVEEGLRHGIIRYAAHQYRERDAGPADAPPAAVAALWRPYRRMRL</sequence>
<protein>
    <submittedName>
        <fullName evidence="1">Phage gp6-like head-tail connector protein</fullName>
    </submittedName>
</protein>
<gene>
    <name evidence="1" type="ORF">K3152_11690</name>
</gene>
<organism evidence="1 2">
    <name type="scientific">Qipengyuania polymorpha</name>
    <dbReference type="NCBI Taxonomy" id="2867234"/>
    <lineage>
        <taxon>Bacteria</taxon>
        <taxon>Pseudomonadati</taxon>
        <taxon>Pseudomonadota</taxon>
        <taxon>Alphaproteobacteria</taxon>
        <taxon>Sphingomonadales</taxon>
        <taxon>Erythrobacteraceae</taxon>
        <taxon>Qipengyuania</taxon>
    </lineage>
</organism>